<name>A0A9W5S2C2_9BACL</name>
<proteinExistence type="predicted"/>
<keyword evidence="1" id="KW-0175">Coiled coil</keyword>
<organism evidence="2 3">
    <name type="scientific">Paenibacillus darwinianus</name>
    <dbReference type="NCBI Taxonomy" id="1380763"/>
    <lineage>
        <taxon>Bacteria</taxon>
        <taxon>Bacillati</taxon>
        <taxon>Bacillota</taxon>
        <taxon>Bacilli</taxon>
        <taxon>Bacillales</taxon>
        <taxon>Paenibacillaceae</taxon>
        <taxon>Paenibacillus</taxon>
    </lineage>
</organism>
<evidence type="ECO:0000256" key="1">
    <source>
        <dbReference type="SAM" id="Coils"/>
    </source>
</evidence>
<evidence type="ECO:0000313" key="3">
    <source>
        <dbReference type="Proteomes" id="UP000053750"/>
    </source>
</evidence>
<feature type="coiled-coil region" evidence="1">
    <location>
        <begin position="36"/>
        <end position="99"/>
    </location>
</feature>
<dbReference type="Proteomes" id="UP000053750">
    <property type="component" value="Unassembled WGS sequence"/>
</dbReference>
<comment type="caution">
    <text evidence="2">The sequence shown here is derived from an EMBL/GenBank/DDBJ whole genome shotgun (WGS) entry which is preliminary data.</text>
</comment>
<sequence length="187" mass="20824">MSLAPWQLVVLLGAFAIVGALILPRRGKAAGPASNAEGMQTALEQFMENMEADNRELIETVTRAQLQQRQYNAERDERLASLERRIIELEGKLSRFEARTEERLDQVRNAAVTSGAAVAAKHPTAGGPYKEEDVEAVAPPIRERYAELFDMHNQGKSIEAIAKKVGMNKGEVMLILQLAKQEEERRV</sequence>
<accession>A0A9W5S2C2</accession>
<keyword evidence="3" id="KW-1185">Reference proteome</keyword>
<protein>
    <recommendedName>
        <fullName evidence="4">DUF2802 domain-containing protein</fullName>
    </recommendedName>
</protein>
<dbReference type="AlphaFoldDB" id="A0A9W5S2C2"/>
<gene>
    <name evidence="2" type="ORF">BG53_11805</name>
</gene>
<reference evidence="2 3" key="1">
    <citation type="submission" date="2014-02" db="EMBL/GenBank/DDBJ databases">
        <title>Genome sequence of Paenibacillus darwinianus reveals adaptive mechanisms for survival in Antarctic soils.</title>
        <authorList>
            <person name="Dsouza M."/>
            <person name="Taylor M.W."/>
            <person name="Turner S.J."/>
            <person name="Aislabie J."/>
        </authorList>
    </citation>
    <scope>NUCLEOTIDE SEQUENCE [LARGE SCALE GENOMIC DNA]</scope>
    <source>
        <strain evidence="2 3">CE1</strain>
    </source>
</reference>
<evidence type="ECO:0008006" key="4">
    <source>
        <dbReference type="Google" id="ProtNLM"/>
    </source>
</evidence>
<dbReference type="EMBL" id="JFHU01000035">
    <property type="protein sequence ID" value="EXX91274.1"/>
    <property type="molecule type" value="Genomic_DNA"/>
</dbReference>
<evidence type="ECO:0000313" key="2">
    <source>
        <dbReference type="EMBL" id="EXX91274.1"/>
    </source>
</evidence>